<sequence>MQEGSIYDLISQARDSIVGQMRITPRIGLILGSGLGALADDLEDAQVIPYTTIPGFHAPKVPGHRGELAIGHLSGQPVAVLRGRFHFYEGYSMQEVAFPVRVLQAIGCTTLIITNAAGGLRPEWHVGDIMRIRDQIFLPGLAGHHPLRGPNDDRLGPRFPAMVGAFENDLVPIAHTVAASQGIPLREGVYCMLSGPAFESAAELRMLQGWGADAVGMSTAPEVVVAVHAGMQVLGFSLITNLALPDGAPANHAEVLAAGEAAKPRFSALIRGILAHL</sequence>
<evidence type="ECO:0000256" key="7">
    <source>
        <dbReference type="PIRNR" id="PIRNR000477"/>
    </source>
</evidence>
<feature type="domain" description="Nucleoside phosphorylase" evidence="9">
    <location>
        <begin position="26"/>
        <end position="274"/>
    </location>
</feature>
<evidence type="ECO:0000313" key="10">
    <source>
        <dbReference type="EMBL" id="EFO80880.1"/>
    </source>
</evidence>
<dbReference type="UniPathway" id="UPA00606"/>
<dbReference type="CDD" id="cd09009">
    <property type="entry name" value="PNP-EcPNPII_like"/>
    <property type="match status" value="1"/>
</dbReference>
<dbReference type="EC" id="2.4.2.1" evidence="7"/>
<feature type="binding site" evidence="8">
    <location>
        <position position="241"/>
    </location>
    <ligand>
        <name>a purine D-ribonucleoside</name>
        <dbReference type="ChEBI" id="CHEBI:142355"/>
    </ligand>
</feature>
<evidence type="ECO:0000256" key="4">
    <source>
        <dbReference type="ARBA" id="ARBA00022676"/>
    </source>
</evidence>
<evidence type="ECO:0000256" key="6">
    <source>
        <dbReference type="ARBA" id="ARBA00048556"/>
    </source>
</evidence>
<dbReference type="NCBIfam" id="NF006054">
    <property type="entry name" value="PRK08202.1"/>
    <property type="match status" value="1"/>
</dbReference>
<evidence type="ECO:0000256" key="8">
    <source>
        <dbReference type="PIRSR" id="PIRSR000477-2"/>
    </source>
</evidence>
<dbReference type="SUPFAM" id="SSF53167">
    <property type="entry name" value="Purine and uridine phosphorylases"/>
    <property type="match status" value="1"/>
</dbReference>
<dbReference type="NCBIfam" id="TIGR01697">
    <property type="entry name" value="PNPH-PUNA-XAPA"/>
    <property type="match status" value="1"/>
</dbReference>
<accession>E1ID48</accession>
<reference evidence="10 11" key="1">
    <citation type="journal article" date="2011" name="J. Bacteriol.">
        <title>Draft genome sequence of the anoxygenic filamentous phototrophic bacterium Oscillochloris trichoides subsp. DG-6.</title>
        <authorList>
            <person name="Kuznetsov B.B."/>
            <person name="Ivanovsky R.N."/>
            <person name="Keppen O.I."/>
            <person name="Sukhacheva M.V."/>
            <person name="Bumazhkin B.K."/>
            <person name="Patutina E.O."/>
            <person name="Beletsky A.V."/>
            <person name="Mardanov A.V."/>
            <person name="Baslerov R.V."/>
            <person name="Panteleeva A.N."/>
            <person name="Kolganova T.V."/>
            <person name="Ravin N.V."/>
            <person name="Skryabin K.G."/>
        </authorList>
    </citation>
    <scope>NUCLEOTIDE SEQUENCE [LARGE SCALE GENOMIC DNA]</scope>
    <source>
        <strain evidence="10 11">DG-6</strain>
    </source>
</reference>
<dbReference type="NCBIfam" id="TIGR01700">
    <property type="entry name" value="PNPH"/>
    <property type="match status" value="1"/>
</dbReference>
<dbReference type="Pfam" id="PF01048">
    <property type="entry name" value="PNP_UDP_1"/>
    <property type="match status" value="1"/>
</dbReference>
<dbReference type="Proteomes" id="UP000054010">
    <property type="component" value="Unassembled WGS sequence"/>
</dbReference>
<feature type="binding site" evidence="8">
    <location>
        <position position="218"/>
    </location>
    <ligand>
        <name>phosphate</name>
        <dbReference type="ChEBI" id="CHEBI:43474"/>
    </ligand>
</feature>
<dbReference type="Gene3D" id="3.40.50.1580">
    <property type="entry name" value="Nucleoside phosphorylase domain"/>
    <property type="match status" value="1"/>
</dbReference>
<comment type="function">
    <text evidence="1">The purine nucleoside phosphorylases catalyze the phosphorolytic breakdown of the N-glycosidic bond in the beta-(deoxy)ribonucleoside molecules, with the formation of the corresponding free purine bases and pentose-1-phosphate. Cleaves guanosine, inosine, 2'-deoxyguanosine and 2'-deoxyinosine.</text>
</comment>
<keyword evidence="5 7" id="KW-0808">Transferase</keyword>
<dbReference type="InterPro" id="IPR011268">
    <property type="entry name" value="Purine_phosphorylase"/>
</dbReference>
<evidence type="ECO:0000259" key="9">
    <source>
        <dbReference type="Pfam" id="PF01048"/>
    </source>
</evidence>
<evidence type="ECO:0000256" key="1">
    <source>
        <dbReference type="ARBA" id="ARBA00002678"/>
    </source>
</evidence>
<comment type="pathway">
    <text evidence="2 7">Purine metabolism; purine nucleoside salvage.</text>
</comment>
<feature type="binding site" evidence="8">
    <location>
        <position position="33"/>
    </location>
    <ligand>
        <name>phosphate</name>
        <dbReference type="ChEBI" id="CHEBI:43474"/>
    </ligand>
</feature>
<keyword evidence="4 7" id="KW-0328">Glycosyltransferase</keyword>
<dbReference type="GO" id="GO:0005737">
    <property type="term" value="C:cytoplasm"/>
    <property type="evidence" value="ECO:0007669"/>
    <property type="project" value="TreeGrafter"/>
</dbReference>
<dbReference type="InterPro" id="IPR000845">
    <property type="entry name" value="Nucleoside_phosphorylase_d"/>
</dbReference>
<organism evidence="10 11">
    <name type="scientific">Oscillochloris trichoides DG-6</name>
    <dbReference type="NCBI Taxonomy" id="765420"/>
    <lineage>
        <taxon>Bacteria</taxon>
        <taxon>Bacillati</taxon>
        <taxon>Chloroflexota</taxon>
        <taxon>Chloroflexia</taxon>
        <taxon>Chloroflexales</taxon>
        <taxon>Chloroflexineae</taxon>
        <taxon>Oscillochloridaceae</taxon>
        <taxon>Oscillochloris</taxon>
    </lineage>
</organism>
<dbReference type="AlphaFoldDB" id="E1ID48"/>
<feature type="binding site" evidence="8">
    <location>
        <position position="116"/>
    </location>
    <ligand>
        <name>phosphate</name>
        <dbReference type="ChEBI" id="CHEBI:43474"/>
    </ligand>
</feature>
<dbReference type="eggNOG" id="COG0005">
    <property type="taxonomic scope" value="Bacteria"/>
</dbReference>
<comment type="caution">
    <text evidence="10">The sequence shown here is derived from an EMBL/GenBank/DDBJ whole genome shotgun (WGS) entry which is preliminary data.</text>
</comment>
<dbReference type="PANTHER" id="PTHR11904:SF9">
    <property type="entry name" value="PURINE NUCLEOSIDE PHOSPHORYLASE-RELATED"/>
    <property type="match status" value="1"/>
</dbReference>
<dbReference type="GO" id="GO:0009116">
    <property type="term" value="P:nucleoside metabolic process"/>
    <property type="evidence" value="ECO:0007669"/>
    <property type="project" value="InterPro"/>
</dbReference>
<comment type="similarity">
    <text evidence="3 7">Belongs to the PNP/MTAP phosphorylase family.</text>
</comment>
<feature type="binding site" evidence="8">
    <location>
        <position position="199"/>
    </location>
    <ligand>
        <name>a purine D-ribonucleoside</name>
        <dbReference type="ChEBI" id="CHEBI:142355"/>
    </ligand>
</feature>
<evidence type="ECO:0000256" key="5">
    <source>
        <dbReference type="ARBA" id="ARBA00022679"/>
    </source>
</evidence>
<evidence type="ECO:0000313" key="11">
    <source>
        <dbReference type="Proteomes" id="UP000054010"/>
    </source>
</evidence>
<keyword evidence="11" id="KW-1185">Reference proteome</keyword>
<dbReference type="InterPro" id="IPR011270">
    <property type="entry name" value="Pur_Nuc_Pase_Ino/Guo-sp"/>
</dbReference>
<dbReference type="GO" id="GO:0004731">
    <property type="term" value="F:purine-nucleoside phosphorylase activity"/>
    <property type="evidence" value="ECO:0007669"/>
    <property type="project" value="UniProtKB-EC"/>
</dbReference>
<name>E1ID48_9CHLR</name>
<dbReference type="InterPro" id="IPR035994">
    <property type="entry name" value="Nucleoside_phosphorylase_sf"/>
</dbReference>
<protein>
    <recommendedName>
        <fullName evidence="7">Purine nucleoside phosphorylase</fullName>
        <ecNumber evidence="7">2.4.2.1</ecNumber>
    </recommendedName>
    <alternativeName>
        <fullName evidence="7">Inosine-guanosine phosphorylase</fullName>
    </alternativeName>
</protein>
<dbReference type="PIRSF" id="PIRSF000477">
    <property type="entry name" value="PurNPase"/>
    <property type="match status" value="1"/>
</dbReference>
<feature type="binding site" evidence="8">
    <location>
        <position position="64"/>
    </location>
    <ligand>
        <name>phosphate</name>
        <dbReference type="ChEBI" id="CHEBI:43474"/>
    </ligand>
</feature>
<dbReference type="HOGENOM" id="CLU_054456_1_0_0"/>
<dbReference type="STRING" id="765420.OSCT_1249"/>
<comment type="catalytic activity">
    <reaction evidence="6">
        <text>a purine 2'-deoxy-D-ribonucleoside + phosphate = a purine nucleobase + 2-deoxy-alpha-D-ribose 1-phosphate</text>
        <dbReference type="Rhea" id="RHEA:36431"/>
        <dbReference type="ChEBI" id="CHEBI:26386"/>
        <dbReference type="ChEBI" id="CHEBI:43474"/>
        <dbReference type="ChEBI" id="CHEBI:57259"/>
        <dbReference type="ChEBI" id="CHEBI:142361"/>
        <dbReference type="EC" id="2.4.2.1"/>
    </reaction>
</comment>
<proteinExistence type="inferred from homology"/>
<feature type="binding site" evidence="8">
    <location>
        <begin position="84"/>
        <end position="86"/>
    </location>
    <ligand>
        <name>phosphate</name>
        <dbReference type="ChEBI" id="CHEBI:43474"/>
    </ligand>
</feature>
<dbReference type="PANTHER" id="PTHR11904">
    <property type="entry name" value="METHYLTHIOADENOSINE/PURINE NUCLEOSIDE PHOSPHORYLASE"/>
    <property type="match status" value="1"/>
</dbReference>
<gene>
    <name evidence="10" type="ORF">OSCT_1249</name>
</gene>
<evidence type="ECO:0000256" key="2">
    <source>
        <dbReference type="ARBA" id="ARBA00005058"/>
    </source>
</evidence>
<evidence type="ECO:0000256" key="3">
    <source>
        <dbReference type="ARBA" id="ARBA00006751"/>
    </source>
</evidence>
<dbReference type="EMBL" id="ADVR01000036">
    <property type="protein sequence ID" value="EFO80880.1"/>
    <property type="molecule type" value="Genomic_DNA"/>
</dbReference>